<evidence type="ECO:0000313" key="5">
    <source>
        <dbReference type="EMBL" id="TCU91920.1"/>
    </source>
</evidence>
<evidence type="ECO:0000313" key="6">
    <source>
        <dbReference type="Proteomes" id="UP000294692"/>
    </source>
</evidence>
<evidence type="ECO:0000256" key="3">
    <source>
        <dbReference type="ARBA" id="ARBA00023186"/>
    </source>
</evidence>
<dbReference type="OrthoDB" id="9181043at2"/>
<dbReference type="InterPro" id="IPR005623">
    <property type="entry name" value="Chaperone_NapD_NO3_reduct"/>
</dbReference>
<comment type="function">
    <text evidence="4">Chaperone for NapA, the catalytic subunit of the periplasmic nitrate reductase. It binds directly and specifically to the twin-arginine signal peptide of NapA, preventing premature interaction with the Tat translocase and premature export.</text>
</comment>
<dbReference type="EMBL" id="SMBX01000016">
    <property type="protein sequence ID" value="TCU91920.1"/>
    <property type="molecule type" value="Genomic_DNA"/>
</dbReference>
<dbReference type="GO" id="GO:0051224">
    <property type="term" value="P:negative regulation of protein transport"/>
    <property type="evidence" value="ECO:0007669"/>
    <property type="project" value="UniProtKB-UniRule"/>
</dbReference>
<dbReference type="Proteomes" id="UP000294692">
    <property type="component" value="Unassembled WGS sequence"/>
</dbReference>
<organism evidence="5 6">
    <name type="scientific">Paracandidimonas soli</name>
    <dbReference type="NCBI Taxonomy" id="1917182"/>
    <lineage>
        <taxon>Bacteria</taxon>
        <taxon>Pseudomonadati</taxon>
        <taxon>Pseudomonadota</taxon>
        <taxon>Betaproteobacteria</taxon>
        <taxon>Burkholderiales</taxon>
        <taxon>Alcaligenaceae</taxon>
        <taxon>Paracandidimonas</taxon>
    </lineage>
</organism>
<evidence type="ECO:0000256" key="1">
    <source>
        <dbReference type="ARBA" id="ARBA00004496"/>
    </source>
</evidence>
<sequence length="90" mass="9600">MRIASLLVRAQPEHVPALELSLPAIPGVEVHRTDIASGTLILTVEDGEGYAVSDSIVAVNLAQHVMAATLVYEHNDETLEPETVNSNEVA</sequence>
<keyword evidence="2 4" id="KW-0963">Cytoplasm</keyword>
<accession>A0A4R3UMY5</accession>
<dbReference type="PANTHER" id="PTHR38603">
    <property type="entry name" value="CHAPERONE NAPD"/>
    <property type="match status" value="1"/>
</dbReference>
<dbReference type="GO" id="GO:0005048">
    <property type="term" value="F:signal sequence binding"/>
    <property type="evidence" value="ECO:0007669"/>
    <property type="project" value="UniProtKB-UniRule"/>
</dbReference>
<dbReference type="RefSeq" id="WP_132478355.1">
    <property type="nucleotide sequence ID" value="NZ_JBEBWM010000196.1"/>
</dbReference>
<comment type="similarity">
    <text evidence="4">Belongs to the NapD family.</text>
</comment>
<name>A0A4R3UMY5_9BURK</name>
<keyword evidence="3 4" id="KW-0143">Chaperone</keyword>
<evidence type="ECO:0000256" key="2">
    <source>
        <dbReference type="ARBA" id="ARBA00022490"/>
    </source>
</evidence>
<dbReference type="Gene3D" id="3.30.70.920">
    <property type="match status" value="1"/>
</dbReference>
<dbReference type="GO" id="GO:0005737">
    <property type="term" value="C:cytoplasm"/>
    <property type="evidence" value="ECO:0007669"/>
    <property type="project" value="UniProtKB-SubCell"/>
</dbReference>
<reference evidence="5 6" key="1">
    <citation type="submission" date="2019-03" db="EMBL/GenBank/DDBJ databases">
        <title>Genomic Encyclopedia of Type Strains, Phase IV (KMG-IV): sequencing the most valuable type-strain genomes for metagenomic binning, comparative biology and taxonomic classification.</title>
        <authorList>
            <person name="Goeker M."/>
        </authorList>
    </citation>
    <scope>NUCLEOTIDE SEQUENCE [LARGE SCALE GENOMIC DNA]</scope>
    <source>
        <strain evidence="5 6">DSM 100048</strain>
    </source>
</reference>
<gene>
    <name evidence="4" type="primary">napD</name>
    <name evidence="5" type="ORF">EV686_11610</name>
</gene>
<comment type="caution">
    <text evidence="5">The sequence shown here is derived from an EMBL/GenBank/DDBJ whole genome shotgun (WGS) entry which is preliminary data.</text>
</comment>
<comment type="subcellular location">
    <subcellularLocation>
        <location evidence="1 4">Cytoplasm</location>
    </subcellularLocation>
</comment>
<comment type="subunit">
    <text evidence="4">Interacts with the cytoplasmic NapA precursor.</text>
</comment>
<dbReference type="HAMAP" id="MF_02200">
    <property type="entry name" value="NapD"/>
    <property type="match status" value="1"/>
</dbReference>
<protein>
    <recommendedName>
        <fullName evidence="4">Chaperone NapD</fullName>
    </recommendedName>
    <alternativeName>
        <fullName evidence="4">NapA signal peptide-binding chaperone NapD</fullName>
    </alternativeName>
</protein>
<dbReference type="Pfam" id="PF03927">
    <property type="entry name" value="NapD"/>
    <property type="match status" value="1"/>
</dbReference>
<dbReference type="AlphaFoldDB" id="A0A4R3UMY5"/>
<dbReference type="PANTHER" id="PTHR38603:SF1">
    <property type="entry name" value="CHAPERONE NAPD"/>
    <property type="match status" value="1"/>
</dbReference>
<evidence type="ECO:0000256" key="4">
    <source>
        <dbReference type="HAMAP-Rule" id="MF_02200"/>
    </source>
</evidence>
<keyword evidence="6" id="KW-1185">Reference proteome</keyword>
<proteinExistence type="inferred from homology"/>